<evidence type="ECO:0000256" key="1">
    <source>
        <dbReference type="ARBA" id="ARBA00022729"/>
    </source>
</evidence>
<dbReference type="InterPro" id="IPR027385">
    <property type="entry name" value="Beta-barrel_OMP"/>
</dbReference>
<feature type="chain" id="PRO_5012356235" description="Outer membrane protein beta-barrel domain-containing protein" evidence="2">
    <location>
        <begin position="20"/>
        <end position="225"/>
    </location>
</feature>
<evidence type="ECO:0000256" key="2">
    <source>
        <dbReference type="SAM" id="SignalP"/>
    </source>
</evidence>
<feature type="domain" description="Outer membrane protein beta-barrel" evidence="3">
    <location>
        <begin position="6"/>
        <end position="186"/>
    </location>
</feature>
<dbReference type="InParanoid" id="A0A259TYA6"/>
<evidence type="ECO:0000259" key="3">
    <source>
        <dbReference type="Pfam" id="PF13505"/>
    </source>
</evidence>
<organism evidence="4 5">
    <name type="scientific">Rubricoccus marinus</name>
    <dbReference type="NCBI Taxonomy" id="716817"/>
    <lineage>
        <taxon>Bacteria</taxon>
        <taxon>Pseudomonadati</taxon>
        <taxon>Rhodothermota</taxon>
        <taxon>Rhodothermia</taxon>
        <taxon>Rhodothermales</taxon>
        <taxon>Rubricoccaceae</taxon>
        <taxon>Rubricoccus</taxon>
    </lineage>
</organism>
<evidence type="ECO:0000313" key="5">
    <source>
        <dbReference type="Proteomes" id="UP000216446"/>
    </source>
</evidence>
<sequence length="225" mass="23642">MRVLLVLLALVLFTADAEAQRRGQTLAREGDLALTVGLVGLDDLALRPLDGGIGLRYRLTDRSVVGASVGLTFADRDQENQSDNVESFDESDTFGSSVSLWTERHVGRSRVVSPFIGLGARARFVRTDASNTFEPSCDPTVSCPPVTRTLDAETVSVGGALLLGAEVKLARGITLGGAYTLGVDYSETSRTTTVSGPDVAGGGSGTSKSWSYGVGTTDLSLSVYF</sequence>
<dbReference type="Pfam" id="PF13505">
    <property type="entry name" value="OMP_b-brl"/>
    <property type="match status" value="1"/>
</dbReference>
<feature type="signal peptide" evidence="2">
    <location>
        <begin position="1"/>
        <end position="19"/>
    </location>
</feature>
<dbReference type="AlphaFoldDB" id="A0A259TYA6"/>
<proteinExistence type="predicted"/>
<dbReference type="EMBL" id="MQWB01000001">
    <property type="protein sequence ID" value="OZC02558.1"/>
    <property type="molecule type" value="Genomic_DNA"/>
</dbReference>
<accession>A0A259TYA6</accession>
<gene>
    <name evidence="4" type="ORF">BSZ36_05945</name>
</gene>
<name>A0A259TYA6_9BACT</name>
<reference evidence="4 5" key="1">
    <citation type="submission" date="2016-11" db="EMBL/GenBank/DDBJ databases">
        <title>Study of marine rhodopsin-containing bacteria.</title>
        <authorList>
            <person name="Yoshizawa S."/>
            <person name="Kumagai Y."/>
            <person name="Kogure K."/>
        </authorList>
    </citation>
    <scope>NUCLEOTIDE SEQUENCE [LARGE SCALE GENOMIC DNA]</scope>
    <source>
        <strain evidence="4 5">SG-29</strain>
    </source>
</reference>
<dbReference type="RefSeq" id="WP_094546942.1">
    <property type="nucleotide sequence ID" value="NZ_MQWB01000001.1"/>
</dbReference>
<keyword evidence="5" id="KW-1185">Reference proteome</keyword>
<protein>
    <recommendedName>
        <fullName evidence="3">Outer membrane protein beta-barrel domain-containing protein</fullName>
    </recommendedName>
</protein>
<comment type="caution">
    <text evidence="4">The sequence shown here is derived from an EMBL/GenBank/DDBJ whole genome shotgun (WGS) entry which is preliminary data.</text>
</comment>
<evidence type="ECO:0000313" key="4">
    <source>
        <dbReference type="EMBL" id="OZC02558.1"/>
    </source>
</evidence>
<dbReference type="Proteomes" id="UP000216446">
    <property type="component" value="Unassembled WGS sequence"/>
</dbReference>
<keyword evidence="1 2" id="KW-0732">Signal</keyword>